<dbReference type="SUPFAM" id="SSF53474">
    <property type="entry name" value="alpha/beta-Hydrolases"/>
    <property type="match status" value="1"/>
</dbReference>
<dbReference type="InterPro" id="IPR000073">
    <property type="entry name" value="AB_hydrolase_1"/>
</dbReference>
<protein>
    <recommendedName>
        <fullName evidence="1">AB hydrolase-1 domain-containing protein</fullName>
    </recommendedName>
</protein>
<dbReference type="InterPro" id="IPR029058">
    <property type="entry name" value="AB_hydrolase_fold"/>
</dbReference>
<name>A0A9N9XZB6_9HYPO</name>
<accession>A0A9N9XZB6</accession>
<dbReference type="EMBL" id="CABFNO020001340">
    <property type="protein sequence ID" value="CAG9982289.1"/>
    <property type="molecule type" value="Genomic_DNA"/>
</dbReference>
<organism evidence="2 3">
    <name type="scientific">Clonostachys byssicola</name>
    <dbReference type="NCBI Taxonomy" id="160290"/>
    <lineage>
        <taxon>Eukaryota</taxon>
        <taxon>Fungi</taxon>
        <taxon>Dikarya</taxon>
        <taxon>Ascomycota</taxon>
        <taxon>Pezizomycotina</taxon>
        <taxon>Sordariomycetes</taxon>
        <taxon>Hypocreomycetidae</taxon>
        <taxon>Hypocreales</taxon>
        <taxon>Bionectriaceae</taxon>
        <taxon>Clonostachys</taxon>
    </lineage>
</organism>
<evidence type="ECO:0000259" key="1">
    <source>
        <dbReference type="Pfam" id="PF12697"/>
    </source>
</evidence>
<proteinExistence type="predicted"/>
<comment type="caution">
    <text evidence="2">The sequence shown here is derived from an EMBL/GenBank/DDBJ whole genome shotgun (WGS) entry which is preliminary data.</text>
</comment>
<dbReference type="OrthoDB" id="1263307at2759"/>
<evidence type="ECO:0000313" key="2">
    <source>
        <dbReference type="EMBL" id="CAG9982289.1"/>
    </source>
</evidence>
<dbReference type="PANTHER" id="PTHR37017">
    <property type="entry name" value="AB HYDROLASE-1 DOMAIN-CONTAINING PROTEIN-RELATED"/>
    <property type="match status" value="1"/>
</dbReference>
<keyword evidence="3" id="KW-1185">Reference proteome</keyword>
<dbReference type="Gene3D" id="3.40.50.1820">
    <property type="entry name" value="alpha/beta hydrolase"/>
    <property type="match status" value="1"/>
</dbReference>
<evidence type="ECO:0000313" key="3">
    <source>
        <dbReference type="Proteomes" id="UP000754883"/>
    </source>
</evidence>
<dbReference type="InterPro" id="IPR052897">
    <property type="entry name" value="Sec-Metab_Biosynth_Hydrolase"/>
</dbReference>
<gene>
    <name evidence="2" type="ORF">CBYS24578_00013178</name>
</gene>
<dbReference type="Pfam" id="PF12697">
    <property type="entry name" value="Abhydrolase_6"/>
    <property type="match status" value="1"/>
</dbReference>
<reference evidence="2" key="1">
    <citation type="submission" date="2021-10" db="EMBL/GenBank/DDBJ databases">
        <authorList>
            <person name="Piombo E."/>
        </authorList>
    </citation>
    <scope>NUCLEOTIDE SEQUENCE</scope>
</reference>
<dbReference type="PANTHER" id="PTHR37017:SF11">
    <property type="entry name" value="ESTERASE_LIPASE_THIOESTERASE DOMAIN-CONTAINING PROTEIN"/>
    <property type="match status" value="1"/>
</dbReference>
<sequence>MAAASSESSLPALVFVPGEWHGPEIFDEVRSNLNERGYITEAATLATHGATDPNVGLAEDVANIRSTIEKLVNEGNDVVVVAHSYGGVPSSCAVEGLGVIDLGAQGKKGGVIMVVYVTSFAIESGSSLLESVGGAHPPWWNVQVSMKFRVVLLTRLTSLNPKGEFVTPSDPAIFYGDVEPPKAEKHIQAIRSMPLKAFKDISTFTPWENGIEVGYIYAEENQAVSLDIQIELSSQLPASSFTESLSSSHMPFLSMPETLSDTIDQAAKRAVARKPR</sequence>
<dbReference type="Proteomes" id="UP000754883">
    <property type="component" value="Unassembled WGS sequence"/>
</dbReference>
<feature type="domain" description="AB hydrolase-1" evidence="1">
    <location>
        <begin position="13"/>
        <end position="260"/>
    </location>
</feature>
<dbReference type="AlphaFoldDB" id="A0A9N9XZB6"/>